<comment type="caution">
    <text evidence="2">The sequence shown here is derived from an EMBL/GenBank/DDBJ whole genome shotgun (WGS) entry which is preliminary data.</text>
</comment>
<dbReference type="Proteomes" id="UP000661077">
    <property type="component" value="Unassembled WGS sequence"/>
</dbReference>
<evidence type="ECO:0000313" key="2">
    <source>
        <dbReference type="EMBL" id="MBM0106471.1"/>
    </source>
</evidence>
<gene>
    <name evidence="2" type="ORF">JM946_17215</name>
</gene>
<dbReference type="RefSeq" id="WP_218042922.1">
    <property type="nucleotide sequence ID" value="NZ_JAEVLS010000003.1"/>
</dbReference>
<proteinExistence type="predicted"/>
<reference evidence="2 3" key="1">
    <citation type="journal article" date="2021" name="Int. J. Syst. Evol. Microbiol.">
        <title>Steroidobacter gossypii sp. nov., isolated from soil of cotton cropping field.</title>
        <authorList>
            <person name="Huang R."/>
            <person name="Yang S."/>
            <person name="Zhen C."/>
            <person name="Liu W."/>
        </authorList>
    </citation>
    <scope>NUCLEOTIDE SEQUENCE [LARGE SCALE GENOMIC DNA]</scope>
    <source>
        <strain evidence="2 3">S1-65</strain>
    </source>
</reference>
<feature type="compositionally biased region" description="Basic and acidic residues" evidence="1">
    <location>
        <begin position="1"/>
        <end position="13"/>
    </location>
</feature>
<keyword evidence="3" id="KW-1185">Reference proteome</keyword>
<organism evidence="2 3">
    <name type="scientific">Steroidobacter gossypii</name>
    <dbReference type="NCBI Taxonomy" id="2805490"/>
    <lineage>
        <taxon>Bacteria</taxon>
        <taxon>Pseudomonadati</taxon>
        <taxon>Pseudomonadota</taxon>
        <taxon>Gammaproteobacteria</taxon>
        <taxon>Steroidobacterales</taxon>
        <taxon>Steroidobacteraceae</taxon>
        <taxon>Steroidobacter</taxon>
    </lineage>
</organism>
<feature type="region of interest" description="Disordered" evidence="1">
    <location>
        <begin position="1"/>
        <end position="23"/>
    </location>
</feature>
<accession>A0ABS1WZS1</accession>
<evidence type="ECO:0000313" key="3">
    <source>
        <dbReference type="Proteomes" id="UP000661077"/>
    </source>
</evidence>
<feature type="region of interest" description="Disordered" evidence="1">
    <location>
        <begin position="63"/>
        <end position="91"/>
    </location>
</feature>
<protein>
    <submittedName>
        <fullName evidence="2">Uncharacterized protein</fullName>
    </submittedName>
</protein>
<sequence length="91" mass="10088">MISVRMDHSHFSPDIDPSGMGSNVTERARCIKDWPADLMRLSTMVDMPAAFLMFSPAADGRFKRNKPPLRAQPDLTNARSINGFENGAHDA</sequence>
<name>A0ABS1WZS1_9GAMM</name>
<dbReference type="EMBL" id="JAEVLS010000003">
    <property type="protein sequence ID" value="MBM0106471.1"/>
    <property type="molecule type" value="Genomic_DNA"/>
</dbReference>
<evidence type="ECO:0000256" key="1">
    <source>
        <dbReference type="SAM" id="MobiDB-lite"/>
    </source>
</evidence>